<dbReference type="PANTHER" id="PTHR45947:SF3">
    <property type="entry name" value="SULFOQUINOVOSYL TRANSFERASE SQD2"/>
    <property type="match status" value="1"/>
</dbReference>
<evidence type="ECO:0000313" key="4">
    <source>
        <dbReference type="Proteomes" id="UP000034045"/>
    </source>
</evidence>
<comment type="caution">
    <text evidence="3">The sequence shown here is derived from an EMBL/GenBank/DDBJ whole genome shotgun (WGS) entry which is preliminary data.</text>
</comment>
<keyword evidence="3" id="KW-0808">Transferase</keyword>
<dbReference type="AlphaFoldDB" id="A0A0G0A138"/>
<accession>A0A0G0A138</accession>
<dbReference type="Proteomes" id="UP000034045">
    <property type="component" value="Unassembled WGS sequence"/>
</dbReference>
<evidence type="ECO:0000259" key="1">
    <source>
        <dbReference type="Pfam" id="PF00534"/>
    </source>
</evidence>
<feature type="domain" description="Glycosyl transferase family 1" evidence="1">
    <location>
        <begin position="182"/>
        <end position="339"/>
    </location>
</feature>
<dbReference type="Gene3D" id="3.40.50.2000">
    <property type="entry name" value="Glycogen Phosphorylase B"/>
    <property type="match status" value="2"/>
</dbReference>
<sequence>MFFSSNPERPDGLLHHIFYLTQELTKLGHSVYIFGPNRKSALPFKNYKKIINLVEIPFLKEATIFITVKSKKFNDPVKTIEGQEKFDIIHIHDPYLPLIAWEILKKAKAPIITTFHTAWDENSGFNIIKSFIPLFQDYFTKVSGSIFVSKIGKKIWGTLLPAKVKKIVINNGVYSNLFYPLENKNKKITLLFVARIVPRKGLMILLKTLKELIKDVSNIKLIVLGDGPHLITCKEYVKNNQLENFVEFKGYITGKNKIKYYQNSDIFCAPYRNENFAITILEAMSCGIPIVGFDSNGVKEILSGYPDSDLIVPYKNIKLFKEAIKSLVLDDSKRKRIRKWLLAKREKYSWEKIAKKTEEFYYRVLSRGRVTRPVH</sequence>
<dbReference type="CDD" id="cd03801">
    <property type="entry name" value="GT4_PimA-like"/>
    <property type="match status" value="1"/>
</dbReference>
<dbReference type="SUPFAM" id="SSF53756">
    <property type="entry name" value="UDP-Glycosyltransferase/glycogen phosphorylase"/>
    <property type="match status" value="1"/>
</dbReference>
<dbReference type="InterPro" id="IPR028098">
    <property type="entry name" value="Glyco_trans_4-like_N"/>
</dbReference>
<dbReference type="GO" id="GO:0016757">
    <property type="term" value="F:glycosyltransferase activity"/>
    <property type="evidence" value="ECO:0007669"/>
    <property type="project" value="InterPro"/>
</dbReference>
<proteinExistence type="predicted"/>
<dbReference type="PANTHER" id="PTHR45947">
    <property type="entry name" value="SULFOQUINOVOSYL TRANSFERASE SQD2"/>
    <property type="match status" value="1"/>
</dbReference>
<dbReference type="EMBL" id="LBPD01000029">
    <property type="protein sequence ID" value="KKP50338.1"/>
    <property type="molecule type" value="Genomic_DNA"/>
</dbReference>
<evidence type="ECO:0000313" key="3">
    <source>
        <dbReference type="EMBL" id="KKP50338.1"/>
    </source>
</evidence>
<protein>
    <submittedName>
        <fullName evidence="3">Glycosyl transferase, group 1 family protein</fullName>
    </submittedName>
</protein>
<name>A0A0G0A138_9BACT</name>
<reference evidence="3 4" key="1">
    <citation type="journal article" date="2015" name="Nature">
        <title>rRNA introns, odd ribosomes, and small enigmatic genomes across a large radiation of phyla.</title>
        <authorList>
            <person name="Brown C.T."/>
            <person name="Hug L.A."/>
            <person name="Thomas B.C."/>
            <person name="Sharon I."/>
            <person name="Castelle C.J."/>
            <person name="Singh A."/>
            <person name="Wilkins M.J."/>
            <person name="Williams K.H."/>
            <person name="Banfield J.F."/>
        </authorList>
    </citation>
    <scope>NUCLEOTIDE SEQUENCE [LARGE SCALE GENOMIC DNA]</scope>
</reference>
<dbReference type="Pfam" id="PF13439">
    <property type="entry name" value="Glyco_transf_4"/>
    <property type="match status" value="1"/>
</dbReference>
<dbReference type="InterPro" id="IPR001296">
    <property type="entry name" value="Glyco_trans_1"/>
</dbReference>
<organism evidence="3 4">
    <name type="scientific">Candidatus Roizmanbacteria bacterium GW2011_GWA2_33_33</name>
    <dbReference type="NCBI Taxonomy" id="1618476"/>
    <lineage>
        <taxon>Bacteria</taxon>
        <taxon>Candidatus Roizmaniibacteriota</taxon>
    </lineage>
</organism>
<dbReference type="InterPro" id="IPR050194">
    <property type="entry name" value="Glycosyltransferase_grp1"/>
</dbReference>
<gene>
    <name evidence="3" type="ORF">UR42_C0029G0002</name>
</gene>
<evidence type="ECO:0000259" key="2">
    <source>
        <dbReference type="Pfam" id="PF13439"/>
    </source>
</evidence>
<feature type="domain" description="Glycosyltransferase subfamily 4-like N-terminal" evidence="2">
    <location>
        <begin position="12"/>
        <end position="173"/>
    </location>
</feature>
<dbReference type="Pfam" id="PF00534">
    <property type="entry name" value="Glycos_transf_1"/>
    <property type="match status" value="1"/>
</dbReference>